<protein>
    <submittedName>
        <fullName evidence="1">HopJ type III effector protein</fullName>
    </submittedName>
</protein>
<dbReference type="EMBL" id="FQUX01000006">
    <property type="protein sequence ID" value="SHF66024.1"/>
    <property type="molecule type" value="Genomic_DNA"/>
</dbReference>
<reference evidence="2" key="1">
    <citation type="submission" date="2016-11" db="EMBL/GenBank/DDBJ databases">
        <authorList>
            <person name="Varghese N."/>
            <person name="Submissions S."/>
        </authorList>
    </citation>
    <scope>NUCLEOTIDE SEQUENCE [LARGE SCALE GENOMIC DNA]</scope>
    <source>
        <strain evidence="2">DSM 17539</strain>
    </source>
</reference>
<dbReference type="AlphaFoldDB" id="A0A1M5DGM5"/>
<sequence length="114" mass="12944">MTVYEFLDKLRKTPEEITFGDTIGIIDAYYNFSPSRFTNGEVINEAGQNSGSCKVFSFALHHKLSKEETLACFGSYYRKDVLENPTGTDHQNIRNFMISGWEGISFDNEALSIK</sequence>
<evidence type="ECO:0000313" key="2">
    <source>
        <dbReference type="Proteomes" id="UP000184406"/>
    </source>
</evidence>
<dbReference type="Gene3D" id="3.20.160.10">
    <property type="entry name" value="vpa0580 domain like"/>
    <property type="match status" value="1"/>
</dbReference>
<dbReference type="Proteomes" id="UP000184406">
    <property type="component" value="Unassembled WGS sequence"/>
</dbReference>
<evidence type="ECO:0000313" key="1">
    <source>
        <dbReference type="EMBL" id="SHF66024.1"/>
    </source>
</evidence>
<keyword evidence="2" id="KW-1185">Reference proteome</keyword>
<gene>
    <name evidence="1" type="ORF">SAMN03080594_10678</name>
</gene>
<organism evidence="1 2">
    <name type="scientific">Arenibacter palladensis</name>
    <dbReference type="NCBI Taxonomy" id="237373"/>
    <lineage>
        <taxon>Bacteria</taxon>
        <taxon>Pseudomonadati</taxon>
        <taxon>Bacteroidota</taxon>
        <taxon>Flavobacteriia</taxon>
        <taxon>Flavobacteriales</taxon>
        <taxon>Flavobacteriaceae</taxon>
        <taxon>Arenibacter</taxon>
    </lineage>
</organism>
<dbReference type="OrthoDB" id="9790826at2"/>
<name>A0A1M5DGM5_9FLAO</name>
<accession>A0A1M5DGM5</accession>
<dbReference type="InterPro" id="IPR014984">
    <property type="entry name" value="HopJ"/>
</dbReference>
<dbReference type="Pfam" id="PF08888">
    <property type="entry name" value="HopJ"/>
    <property type="match status" value="1"/>
</dbReference>
<dbReference type="InterPro" id="IPR038604">
    <property type="entry name" value="HopJ_sf"/>
</dbReference>
<dbReference type="RefSeq" id="WP_072863386.1">
    <property type="nucleotide sequence ID" value="NZ_FQUX01000006.1"/>
</dbReference>
<proteinExistence type="predicted"/>